<dbReference type="EMBL" id="JAPDFW010000123">
    <property type="protein sequence ID" value="KAJ5067964.1"/>
    <property type="molecule type" value="Genomic_DNA"/>
</dbReference>
<evidence type="ECO:0000313" key="3">
    <source>
        <dbReference type="Proteomes" id="UP001149090"/>
    </source>
</evidence>
<protein>
    <submittedName>
        <fullName evidence="2">Uncharacterized protein</fullName>
    </submittedName>
</protein>
<feature type="coiled-coil region" evidence="1">
    <location>
        <begin position="626"/>
        <end position="658"/>
    </location>
</feature>
<accession>A0A9Q0R6Q0</accession>
<gene>
    <name evidence="2" type="ORF">M0811_12771</name>
</gene>
<comment type="caution">
    <text evidence="2">The sequence shown here is derived from an EMBL/GenBank/DDBJ whole genome shotgun (WGS) entry which is preliminary data.</text>
</comment>
<dbReference type="AlphaFoldDB" id="A0A9Q0R6Q0"/>
<dbReference type="SUPFAM" id="SSF48371">
    <property type="entry name" value="ARM repeat"/>
    <property type="match status" value="1"/>
</dbReference>
<dbReference type="Proteomes" id="UP001149090">
    <property type="component" value="Unassembled WGS sequence"/>
</dbReference>
<proteinExistence type="predicted"/>
<name>A0A9Q0R6Q0_ANAIG</name>
<keyword evidence="1" id="KW-0175">Coiled coil</keyword>
<organism evidence="2 3">
    <name type="scientific">Anaeramoeba ignava</name>
    <name type="common">Anaerobic marine amoeba</name>
    <dbReference type="NCBI Taxonomy" id="1746090"/>
    <lineage>
        <taxon>Eukaryota</taxon>
        <taxon>Metamonada</taxon>
        <taxon>Anaeramoebidae</taxon>
        <taxon>Anaeramoeba</taxon>
    </lineage>
</organism>
<evidence type="ECO:0000313" key="2">
    <source>
        <dbReference type="EMBL" id="KAJ5067964.1"/>
    </source>
</evidence>
<keyword evidence="3" id="KW-1185">Reference proteome</keyword>
<evidence type="ECO:0000256" key="1">
    <source>
        <dbReference type="SAM" id="Coils"/>
    </source>
</evidence>
<dbReference type="InterPro" id="IPR016024">
    <property type="entry name" value="ARM-type_fold"/>
</dbReference>
<sequence>MSKSNRENILQTKFQNEEKKRKGEFSFHQEIIHSKELNDLWRKRREGLRTNYIDWFWSFAKLFIISFQNWNPSIKEKIQNWQNIKSIYFNEKDIELAIELNIAHPPSVIMEAINWILILNENLQKLIEIKQKQYFEIESHYLKISQYPNLEKDEKNLENLNLQKFKSFYFDIRDAITVEFAAILSRSRVNRQLLWNFDFQNLIFECIKLTRELFGMLSSIQSIYFQISNSNPIIMNDINLFLFIFNEIFILIMNFVHPKNQRIEGLLIEQTKKHFLWIQETKLPLALVDIFGMISKFNQNALISPKQFEIELNCISLFDWMLDFDLMDVDSADTLLENFLILLTPKKPLTLQSSENLEILENLSSYLDNESILFQSESIPNIYSDSPFGYDFTINVDDIDVDNLMKSENERQKEKNFKFKIKHKNAVMLEFQTKMRLIQVLQKMIMKFPKMETKIIQNVIISKICDLILWISVRFANKINLEYLKINYNSFVSSCQMIAQSDKEQQLKKVLSSSNLKVESKKKTGISSKANIFFEKDLQENIRVLLKIDINAVFPEFKQEKLINISEKYFELNLEGGLFLPQKILAKAIFYTPTEELMENSFIPDLAKNSHFNHLFLVLKSLYHWRSELEKEKKKKKKRQKENKIEIANENVQKSNTENTLLTSNEWSSDSPVSTLKDRLLCIFLDLFRNKFHKSIPNTFARNFIRLIDPELQSYVLSFFISEMENSNYKTLRNQHFWQVLFSQYFYQRLNKEFIGSTTSQMMFSHVNQNLMTFICYAILKFRDIADLDFLLEFLEQNKINLEIVEDIFLILINILKTKNNKIQELFAKSKALPIILGVIEKFHIEQRNYNFKLSRYLKQQGDDKYEKPTFGYSKNQFLKIRIIGFEVVDFLLCSTSILNIIIQQKEYIDLLFDFLFDPQIRNFSLFHLGAIMRNQPEKEQFNTYRSFSSKLEKTSKEYLYLSDLMNDMLKSMSNCIAEVSLEVQKQFILAKIFSTIGVFLVSDEFRELLLQGILENAENSFPSQHGKYQII</sequence>
<reference evidence="2" key="1">
    <citation type="submission" date="2022-10" db="EMBL/GenBank/DDBJ databases">
        <title>Novel sulphate-reducing endosymbionts in the free-living metamonad Anaeramoeba.</title>
        <authorList>
            <person name="Jerlstrom-Hultqvist J."/>
            <person name="Cepicka I."/>
            <person name="Gallot-Lavallee L."/>
            <person name="Salas-Leiva D."/>
            <person name="Curtis B.A."/>
            <person name="Zahonova K."/>
            <person name="Pipaliya S."/>
            <person name="Dacks J."/>
            <person name="Roger A.J."/>
        </authorList>
    </citation>
    <scope>NUCLEOTIDE SEQUENCE</scope>
    <source>
        <strain evidence="2">BMAN</strain>
    </source>
</reference>